<evidence type="ECO:0000259" key="1">
    <source>
        <dbReference type="PROSITE" id="PS51747"/>
    </source>
</evidence>
<dbReference type="PROSITE" id="PS51747">
    <property type="entry name" value="CYT_DCMP_DEAMINASES_2"/>
    <property type="match status" value="1"/>
</dbReference>
<dbReference type="Proteomes" id="UP001206890">
    <property type="component" value="Unassembled WGS sequence"/>
</dbReference>
<dbReference type="Gene3D" id="3.40.140.10">
    <property type="entry name" value="Cytidine Deaminase, domain 2"/>
    <property type="match status" value="1"/>
</dbReference>
<accession>A0AAW5QE47</accession>
<evidence type="ECO:0000313" key="2">
    <source>
        <dbReference type="EMBL" id="MCT2119396.1"/>
    </source>
</evidence>
<dbReference type="AlphaFoldDB" id="A0AAW5QE47"/>
<dbReference type="SUPFAM" id="SSF53927">
    <property type="entry name" value="Cytidine deaminase-like"/>
    <property type="match status" value="1"/>
</dbReference>
<sequence length="288" mass="31240">MNVLPESQPRGDLDRVFSQLAIDEAFKSPGNARVGVVVVQDGHVVVTGHRGELPGLHAEQVALHKAREEGIALSGAEVYTTLEPCANSRTARIPCSQLLVEAGVSTVHIGQFDRNPQIYRLGWKHLRDAGIKLCDFPADLRSLAAEANQSFAQNFTHGVGMSGGAKFDFTTNGGKFTIQIDEAPGSPAWETRWGNCGATAIYLNGGTPGRVAHARFAEKFDEIDDPDALDYESHFARVPVGSIGVMRNQHGHVLCRVKEIEPTPDYGGADHASVKIEWEIRLTEGPRP</sequence>
<reference evidence="2" key="1">
    <citation type="submission" date="2022-04" db="EMBL/GenBank/DDBJ databases">
        <title>Human microbiome associated bacterial genomes.</title>
        <authorList>
            <person name="Sandstrom S."/>
            <person name="Salamzade R."/>
            <person name="Kalan L.R."/>
        </authorList>
    </citation>
    <scope>NUCLEOTIDE SEQUENCE</scope>
    <source>
        <strain evidence="2">P3-SID1762</strain>
    </source>
</reference>
<name>A0AAW5QE47_9ACTN</name>
<protein>
    <submittedName>
        <fullName evidence="2">Deaminase</fullName>
    </submittedName>
</protein>
<comment type="caution">
    <text evidence="2">The sequence shown here is derived from an EMBL/GenBank/DDBJ whole genome shotgun (WGS) entry which is preliminary data.</text>
</comment>
<organism evidence="2 3">
    <name type="scientific">Dietzia cinnamea</name>
    <dbReference type="NCBI Taxonomy" id="321318"/>
    <lineage>
        <taxon>Bacteria</taxon>
        <taxon>Bacillati</taxon>
        <taxon>Actinomycetota</taxon>
        <taxon>Actinomycetes</taxon>
        <taxon>Mycobacteriales</taxon>
        <taxon>Dietziaceae</taxon>
        <taxon>Dietzia</taxon>
    </lineage>
</organism>
<dbReference type="EMBL" id="JALXTC010000160">
    <property type="protein sequence ID" value="MCT2119396.1"/>
    <property type="molecule type" value="Genomic_DNA"/>
</dbReference>
<dbReference type="InterPro" id="IPR002125">
    <property type="entry name" value="CMP_dCMP_dom"/>
</dbReference>
<dbReference type="RefSeq" id="WP_070722833.1">
    <property type="nucleotide sequence ID" value="NZ_JAFFGT010000100.1"/>
</dbReference>
<feature type="domain" description="CMP/dCMP-type deaminase" evidence="1">
    <location>
        <begin position="12"/>
        <end position="134"/>
    </location>
</feature>
<dbReference type="Pfam" id="PF00383">
    <property type="entry name" value="dCMP_cyt_deam_1"/>
    <property type="match status" value="1"/>
</dbReference>
<dbReference type="InterPro" id="IPR016193">
    <property type="entry name" value="Cytidine_deaminase-like"/>
</dbReference>
<proteinExistence type="predicted"/>
<evidence type="ECO:0000313" key="3">
    <source>
        <dbReference type="Proteomes" id="UP001206890"/>
    </source>
</evidence>
<gene>
    <name evidence="2" type="ORF">M3D93_16855</name>
</gene>
<dbReference type="GO" id="GO:0003824">
    <property type="term" value="F:catalytic activity"/>
    <property type="evidence" value="ECO:0007669"/>
    <property type="project" value="InterPro"/>
</dbReference>